<dbReference type="AlphaFoldDB" id="A0A6S7HJ29"/>
<evidence type="ECO:0000313" key="2">
    <source>
        <dbReference type="Proteomes" id="UP001152795"/>
    </source>
</evidence>
<name>A0A6S7HJ29_PARCT</name>
<accession>A0A6S7HJ29</accession>
<evidence type="ECO:0000313" key="1">
    <source>
        <dbReference type="EMBL" id="CAB4003160.1"/>
    </source>
</evidence>
<gene>
    <name evidence="1" type="ORF">PACLA_8A079270</name>
</gene>
<sequence length="254" mass="28810">MSGTHFYLTLPSNASLDVFPDNKTTEYRVKLPQPIDLDGNWEVGLYSISYPYTWYTLRDINVDTHFLYLSSTDKWISSAVIKYGHYGTMEEFTKGMNDALEQEIGNNTDIYLTYSALTGKVTVHLKPKCKLFLFSGKLSLILGFGGKEVKIDKTGESPHVVDLNIFSTIYTYCNIVQPQIVGDTSAQLLRNVPVEGKYGDIVTKTFTNIQYVPVQTKSFGDVKILLRNDTGDPVPFERGKVIETLHFRQHTYFT</sequence>
<comment type="caution">
    <text evidence="1">The sequence shown here is derived from an EMBL/GenBank/DDBJ whole genome shotgun (WGS) entry which is preliminary data.</text>
</comment>
<organism evidence="1 2">
    <name type="scientific">Paramuricea clavata</name>
    <name type="common">Red gorgonian</name>
    <name type="synonym">Violescent sea-whip</name>
    <dbReference type="NCBI Taxonomy" id="317549"/>
    <lineage>
        <taxon>Eukaryota</taxon>
        <taxon>Metazoa</taxon>
        <taxon>Cnidaria</taxon>
        <taxon>Anthozoa</taxon>
        <taxon>Octocorallia</taxon>
        <taxon>Malacalcyonacea</taxon>
        <taxon>Plexauridae</taxon>
        <taxon>Paramuricea</taxon>
    </lineage>
</organism>
<keyword evidence="2" id="KW-1185">Reference proteome</keyword>
<reference evidence="1" key="1">
    <citation type="submission" date="2020-04" db="EMBL/GenBank/DDBJ databases">
        <authorList>
            <person name="Alioto T."/>
            <person name="Alioto T."/>
            <person name="Gomez Garrido J."/>
        </authorList>
    </citation>
    <scope>NUCLEOTIDE SEQUENCE</scope>
    <source>
        <strain evidence="1">A484AB</strain>
    </source>
</reference>
<dbReference type="EMBL" id="CACRXK020004553">
    <property type="protein sequence ID" value="CAB4003160.1"/>
    <property type="molecule type" value="Genomic_DNA"/>
</dbReference>
<dbReference type="Proteomes" id="UP001152795">
    <property type="component" value="Unassembled WGS sequence"/>
</dbReference>
<dbReference type="OrthoDB" id="5977502at2759"/>
<protein>
    <submittedName>
        <fullName evidence="1">Uncharacterized protein</fullName>
    </submittedName>
</protein>
<proteinExistence type="predicted"/>